<keyword evidence="1" id="KW-0489">Methyltransferase</keyword>
<dbReference type="InterPro" id="IPR050600">
    <property type="entry name" value="SETD3_SETD6_MTase"/>
</dbReference>
<dbReference type="InterPro" id="IPR044429">
    <property type="entry name" value="SETD4_SET"/>
</dbReference>
<dbReference type="GO" id="GO:0032259">
    <property type="term" value="P:methylation"/>
    <property type="evidence" value="ECO:0007669"/>
    <property type="project" value="UniProtKB-KW"/>
</dbReference>
<proteinExistence type="predicted"/>
<dbReference type="PANTHER" id="PTHR13271:SF47">
    <property type="entry name" value="ACTIN-HISTIDINE N-METHYLTRANSFERASE"/>
    <property type="match status" value="1"/>
</dbReference>
<dbReference type="SUPFAM" id="SSF82199">
    <property type="entry name" value="SET domain"/>
    <property type="match status" value="1"/>
</dbReference>
<name>A0A0C7N493_9SACH</name>
<dbReference type="GO" id="GO:0016279">
    <property type="term" value="F:protein-lysine N-methyltransferase activity"/>
    <property type="evidence" value="ECO:0007669"/>
    <property type="project" value="EnsemblFungi"/>
</dbReference>
<dbReference type="EMBL" id="LN736362">
    <property type="protein sequence ID" value="CEP61431.1"/>
    <property type="molecule type" value="Genomic_DNA"/>
</dbReference>
<evidence type="ECO:0000256" key="3">
    <source>
        <dbReference type="ARBA" id="ARBA00022691"/>
    </source>
</evidence>
<accession>A0A0C7N493</accession>
<dbReference type="AlphaFoldDB" id="A0A0C7N493"/>
<keyword evidence="2" id="KW-0808">Transferase</keyword>
<keyword evidence="5" id="KW-1185">Reference proteome</keyword>
<gene>
    <name evidence="4" type="ORF">LALA0_S03e02718g</name>
</gene>
<dbReference type="Gene3D" id="3.90.1410.10">
    <property type="entry name" value="set domain protein methyltransferase, domain 1"/>
    <property type="match status" value="1"/>
</dbReference>
<dbReference type="PANTHER" id="PTHR13271">
    <property type="entry name" value="UNCHARACTERIZED PUTATIVE METHYLTRANSFERASE"/>
    <property type="match status" value="1"/>
</dbReference>
<keyword evidence="3" id="KW-0949">S-adenosyl-L-methionine</keyword>
<dbReference type="Proteomes" id="UP000054304">
    <property type="component" value="Unassembled WGS sequence"/>
</dbReference>
<dbReference type="STRING" id="1245769.A0A0C7N493"/>
<evidence type="ECO:0000313" key="5">
    <source>
        <dbReference type="Proteomes" id="UP000054304"/>
    </source>
</evidence>
<dbReference type="OrthoDB" id="341421at2759"/>
<sequence length="463" mass="53375">MFSSNNYESSQSCWNDKLQRLETWLSGSRDFRVSENVVLQDFPESGRGLYQKSGKTTKNDVVVTIPSDYQLNFHTVVYHMSQFNPNLDFEGITCEQPNIEKIYTTDPRFKMYGILSKEEVLELSSFQLLCLYIILEWKLLSLCCTTESFWKPFFDVFPSADELKSIPALWELSNDVTNKQLFNCLPFASKSHAERIVALVRNDWTVIKPIIEKWCDMIDTGNGLNVTPQDFYSDFLHIYFVINSRCLYIQIPLKDNIADNFTLVPYVDFLNHDADSERYCTPKVNKLKRGKCGLGTFSIVGGTHEYKQDGEQILLSYGAHSNDFLLNEYGFVLPTNKWNYVDVSPHCESLINDTMVQDFLKANDFWGDYTISEGDISFRLLVAFAAKVCPDFKKVEKFMLGYLTEGSFDPDMKTLTQHFLHVLDEEFKSQISNVQALTDADPMCANNVLIIYQGYERILRSLI</sequence>
<dbReference type="CDD" id="cd19177">
    <property type="entry name" value="SET_SETD4"/>
    <property type="match status" value="1"/>
</dbReference>
<reference evidence="4 5" key="1">
    <citation type="submission" date="2014-12" db="EMBL/GenBank/DDBJ databases">
        <authorList>
            <person name="Neuveglise Cecile"/>
        </authorList>
    </citation>
    <scope>NUCLEOTIDE SEQUENCE [LARGE SCALE GENOMIC DNA]</scope>
    <source>
        <strain evidence="4 5">CBS 12615</strain>
    </source>
</reference>
<dbReference type="PIRSF" id="PIRSF027158">
    <property type="entry name" value="Lys_MTase_YDR198C_prd"/>
    <property type="match status" value="1"/>
</dbReference>
<evidence type="ECO:0000313" key="4">
    <source>
        <dbReference type="EMBL" id="CEP61431.1"/>
    </source>
</evidence>
<dbReference type="RefSeq" id="XP_022627665.1">
    <property type="nucleotide sequence ID" value="XM_022773163.1"/>
</dbReference>
<dbReference type="GeneID" id="34684855"/>
<dbReference type="HOGENOM" id="CLU_041939_0_0_1"/>
<protein>
    <submittedName>
        <fullName evidence="4">LALA0S03e02718g1_1</fullName>
    </submittedName>
</protein>
<dbReference type="InterPro" id="IPR016852">
    <property type="entry name" value="SET_MeTrfase"/>
</dbReference>
<organism evidence="4 5">
    <name type="scientific">Lachancea lanzarotensis</name>
    <dbReference type="NCBI Taxonomy" id="1245769"/>
    <lineage>
        <taxon>Eukaryota</taxon>
        <taxon>Fungi</taxon>
        <taxon>Dikarya</taxon>
        <taxon>Ascomycota</taxon>
        <taxon>Saccharomycotina</taxon>
        <taxon>Saccharomycetes</taxon>
        <taxon>Saccharomycetales</taxon>
        <taxon>Saccharomycetaceae</taxon>
        <taxon>Lachancea</taxon>
    </lineage>
</organism>
<evidence type="ECO:0000256" key="1">
    <source>
        <dbReference type="ARBA" id="ARBA00022603"/>
    </source>
</evidence>
<dbReference type="InterPro" id="IPR046341">
    <property type="entry name" value="SET_dom_sf"/>
</dbReference>
<evidence type="ECO:0000256" key="2">
    <source>
        <dbReference type="ARBA" id="ARBA00022679"/>
    </source>
</evidence>